<evidence type="ECO:0000256" key="9">
    <source>
        <dbReference type="SAM" id="Coils"/>
    </source>
</evidence>
<keyword evidence="5" id="KW-0297">G-protein coupled receptor</keyword>
<feature type="coiled-coil region" evidence="9">
    <location>
        <begin position="77"/>
        <end position="105"/>
    </location>
</feature>
<gene>
    <name evidence="10" type="primary">Cnig_chr_III.g9297</name>
    <name evidence="10" type="ORF">B9Z55_009297</name>
</gene>
<dbReference type="PANTHER" id="PTHR37441:SF6">
    <property type="entry name" value="G-PROTEIN COUPLED RECEPTORS FAMILY 1 PROFILE DOMAIN-CONTAINING PROTEIN"/>
    <property type="match status" value="1"/>
</dbReference>
<accession>A0A2G5URD7</accession>
<evidence type="ECO:0000256" key="1">
    <source>
        <dbReference type="ARBA" id="ARBA00004651"/>
    </source>
</evidence>
<keyword evidence="4" id="KW-1133">Transmembrane helix</keyword>
<proteinExistence type="predicted"/>
<evidence type="ECO:0000256" key="3">
    <source>
        <dbReference type="ARBA" id="ARBA00022692"/>
    </source>
</evidence>
<keyword evidence="2" id="KW-1003">Cell membrane</keyword>
<keyword evidence="11" id="KW-1185">Reference proteome</keyword>
<keyword evidence="9" id="KW-0175">Coiled coil</keyword>
<keyword evidence="7" id="KW-0675">Receptor</keyword>
<keyword evidence="3" id="KW-0812">Transmembrane</keyword>
<comment type="caution">
    <text evidence="10">The sequence shown here is derived from an EMBL/GenBank/DDBJ whole genome shotgun (WGS) entry which is preliminary data.</text>
</comment>
<evidence type="ECO:0000256" key="4">
    <source>
        <dbReference type="ARBA" id="ARBA00022989"/>
    </source>
</evidence>
<evidence type="ECO:0000313" key="11">
    <source>
        <dbReference type="Proteomes" id="UP000230233"/>
    </source>
</evidence>
<evidence type="ECO:0000256" key="8">
    <source>
        <dbReference type="ARBA" id="ARBA00023224"/>
    </source>
</evidence>
<dbReference type="PANTHER" id="PTHR37441">
    <property type="entry name" value="PROTEIN CBG16518"/>
    <property type="match status" value="1"/>
</dbReference>
<dbReference type="GO" id="GO:0004930">
    <property type="term" value="F:G protein-coupled receptor activity"/>
    <property type="evidence" value="ECO:0007669"/>
    <property type="project" value="UniProtKB-KW"/>
</dbReference>
<evidence type="ECO:0000256" key="6">
    <source>
        <dbReference type="ARBA" id="ARBA00023136"/>
    </source>
</evidence>
<evidence type="ECO:0000313" key="10">
    <source>
        <dbReference type="EMBL" id="PIC42117.1"/>
    </source>
</evidence>
<dbReference type="GO" id="GO:0005886">
    <property type="term" value="C:plasma membrane"/>
    <property type="evidence" value="ECO:0007669"/>
    <property type="project" value="UniProtKB-SubCell"/>
</dbReference>
<dbReference type="EMBL" id="PDUG01000003">
    <property type="protein sequence ID" value="PIC42117.1"/>
    <property type="molecule type" value="Genomic_DNA"/>
</dbReference>
<sequence>MEEKKIRGTKPPCYWFDHSDVIISQVSWALLEASLWSIAMIIDPLTNIILDRNVLKQAKKQVKWIYTKSTEIAQFFVGSFSKRKKDEKEEKEEEEQEQTTQLELITSIIE</sequence>
<evidence type="ECO:0000256" key="5">
    <source>
        <dbReference type="ARBA" id="ARBA00023040"/>
    </source>
</evidence>
<protein>
    <submittedName>
        <fullName evidence="10">Uncharacterized protein</fullName>
    </submittedName>
</protein>
<dbReference type="OrthoDB" id="10496702at2759"/>
<keyword evidence="8" id="KW-0807">Transducer</keyword>
<dbReference type="InterPro" id="IPR040435">
    <property type="entry name" value="Put_GPCR_Chromadorea"/>
</dbReference>
<organism evidence="10 11">
    <name type="scientific">Caenorhabditis nigoni</name>
    <dbReference type="NCBI Taxonomy" id="1611254"/>
    <lineage>
        <taxon>Eukaryota</taxon>
        <taxon>Metazoa</taxon>
        <taxon>Ecdysozoa</taxon>
        <taxon>Nematoda</taxon>
        <taxon>Chromadorea</taxon>
        <taxon>Rhabditida</taxon>
        <taxon>Rhabditina</taxon>
        <taxon>Rhabditomorpha</taxon>
        <taxon>Rhabditoidea</taxon>
        <taxon>Rhabditidae</taxon>
        <taxon>Peloderinae</taxon>
        <taxon>Caenorhabditis</taxon>
    </lineage>
</organism>
<keyword evidence="6" id="KW-0472">Membrane</keyword>
<comment type="subcellular location">
    <subcellularLocation>
        <location evidence="1">Cell membrane</location>
        <topology evidence="1">Multi-pass membrane protein</topology>
    </subcellularLocation>
</comment>
<reference evidence="11" key="1">
    <citation type="submission" date="2017-10" db="EMBL/GenBank/DDBJ databases">
        <title>Rapid genome shrinkage in a self-fertile nematode reveals novel sperm competition proteins.</title>
        <authorList>
            <person name="Yin D."/>
            <person name="Schwarz E.M."/>
            <person name="Thomas C.G."/>
            <person name="Felde R.L."/>
            <person name="Korf I.F."/>
            <person name="Cutter A.D."/>
            <person name="Schartner C.M."/>
            <person name="Ralston E.J."/>
            <person name="Meyer B.J."/>
            <person name="Haag E.S."/>
        </authorList>
    </citation>
    <scope>NUCLEOTIDE SEQUENCE [LARGE SCALE GENOMIC DNA]</scope>
    <source>
        <strain evidence="11">JU1422</strain>
    </source>
</reference>
<name>A0A2G5URD7_9PELO</name>
<evidence type="ECO:0000256" key="2">
    <source>
        <dbReference type="ARBA" id="ARBA00022475"/>
    </source>
</evidence>
<dbReference type="Proteomes" id="UP000230233">
    <property type="component" value="Chromosome III"/>
</dbReference>
<evidence type="ECO:0000256" key="7">
    <source>
        <dbReference type="ARBA" id="ARBA00023170"/>
    </source>
</evidence>
<dbReference type="AlphaFoldDB" id="A0A2G5URD7"/>